<sequence>MAKLFATGKSVAYDGENEAEALSRRDYALGVLRSVMITLAVSAVLVFAIELVARGSFIDTLNFFQQPFKPSWTTVALFALLIIGFDALLGRPYNGLLIVAPVALMLAFVGHQKSLYLGDPLYPTDFLYARQIVELMPLLVRERPLAGIGIAVGLIGGISLLVLAWRYWRRRMPALSFWARMSRLAIAIPALAFFVSIMDYATFSWTRDRLQIIPMMWDQKENYASNGFAIAFALNVPMAKVKAPQGYSDKAIDAIAAPSQKAAVLPEEKPDVIIVMSESFWDPTRLPGVAITPDPIQNVRASQSGHVFSPEFGGMTANVEFEALTGFSNAFLPAGSIPYQQYVRAPVPSLATFFKSEGYDTKAIHPFGGWFWNRAPVYKAFGFDKFMSEENLPLLAKRGPLVSDAALTEEIIREADATDHPFFMFAVSLQSHGPYEPNRYSDTTHKVEAPTSQWARDSILTYAEGASDADRGLKRLMDWASKRERPTVIAFFGDHLPPLGPVYVETGFMKEPVAKRKAPIDEMLVQHETPLVVWSNRTGAARDIGSISPAFLPLHVLETAGISHPYYTGFLGDLHDRYRVVDRNMLLPRQGESVFDWSRQKELDPAIRDFRWLQYDMMFGKRRGAKGFFPETVDKVVANRTRSPLFLRDEAFG</sequence>
<dbReference type="InterPro" id="IPR017850">
    <property type="entry name" value="Alkaline_phosphatase_core_sf"/>
</dbReference>
<protein>
    <submittedName>
        <fullName evidence="8">Lipoteichoic acid synthase 1</fullName>
    </submittedName>
</protein>
<dbReference type="GO" id="GO:0005886">
    <property type="term" value="C:plasma membrane"/>
    <property type="evidence" value="ECO:0007669"/>
    <property type="project" value="UniProtKB-SubCell"/>
</dbReference>
<dbReference type="AlphaFoldDB" id="A0A380WQ13"/>
<dbReference type="CDD" id="cd16015">
    <property type="entry name" value="LTA_synthase"/>
    <property type="match status" value="1"/>
</dbReference>
<keyword evidence="3 6" id="KW-0812">Transmembrane</keyword>
<gene>
    <name evidence="8" type="primary">ltaS1_2</name>
    <name evidence="8" type="ORF">NCTC10684_04165</name>
</gene>
<evidence type="ECO:0000256" key="4">
    <source>
        <dbReference type="ARBA" id="ARBA00022989"/>
    </source>
</evidence>
<feature type="transmembrane region" description="Helical" evidence="6">
    <location>
        <begin position="96"/>
        <end position="116"/>
    </location>
</feature>
<dbReference type="Proteomes" id="UP000254701">
    <property type="component" value="Unassembled WGS sequence"/>
</dbReference>
<accession>A0A380WQ13</accession>
<evidence type="ECO:0000259" key="7">
    <source>
        <dbReference type="Pfam" id="PF00884"/>
    </source>
</evidence>
<dbReference type="PANTHER" id="PTHR47371">
    <property type="entry name" value="LIPOTEICHOIC ACID SYNTHASE"/>
    <property type="match status" value="1"/>
</dbReference>
<comment type="subcellular location">
    <subcellularLocation>
        <location evidence="1">Cell membrane</location>
        <topology evidence="1">Multi-pass membrane protein</topology>
    </subcellularLocation>
</comment>
<feature type="transmembrane region" description="Helical" evidence="6">
    <location>
        <begin position="31"/>
        <end position="52"/>
    </location>
</feature>
<evidence type="ECO:0000313" key="8">
    <source>
        <dbReference type="EMBL" id="SUU90905.1"/>
    </source>
</evidence>
<dbReference type="InterPro" id="IPR050448">
    <property type="entry name" value="OpgB/LTA_synthase_biosynth"/>
</dbReference>
<dbReference type="PANTHER" id="PTHR47371:SF3">
    <property type="entry name" value="PHOSPHOGLYCEROL TRANSFERASE I"/>
    <property type="match status" value="1"/>
</dbReference>
<keyword evidence="2" id="KW-1003">Cell membrane</keyword>
<dbReference type="SUPFAM" id="SSF53649">
    <property type="entry name" value="Alkaline phosphatase-like"/>
    <property type="match status" value="1"/>
</dbReference>
<keyword evidence="4 6" id="KW-1133">Transmembrane helix</keyword>
<reference evidence="8 9" key="1">
    <citation type="submission" date="2018-06" db="EMBL/GenBank/DDBJ databases">
        <authorList>
            <consortium name="Pathogen Informatics"/>
            <person name="Doyle S."/>
        </authorList>
    </citation>
    <scope>NUCLEOTIDE SEQUENCE [LARGE SCALE GENOMIC DNA]</scope>
    <source>
        <strain evidence="8 9">NCTC10684</strain>
    </source>
</reference>
<evidence type="ECO:0000256" key="1">
    <source>
        <dbReference type="ARBA" id="ARBA00004651"/>
    </source>
</evidence>
<dbReference type="Pfam" id="PF00884">
    <property type="entry name" value="Sulfatase"/>
    <property type="match status" value="1"/>
</dbReference>
<proteinExistence type="predicted"/>
<feature type="transmembrane region" description="Helical" evidence="6">
    <location>
        <begin position="72"/>
        <end position="89"/>
    </location>
</feature>
<dbReference type="Gene3D" id="3.40.720.10">
    <property type="entry name" value="Alkaline Phosphatase, subunit A"/>
    <property type="match status" value="1"/>
</dbReference>
<dbReference type="EMBL" id="UFSM01000001">
    <property type="protein sequence ID" value="SUU90905.1"/>
    <property type="molecule type" value="Genomic_DNA"/>
</dbReference>
<keyword evidence="5 6" id="KW-0472">Membrane</keyword>
<name>A0A380WQ13_AMIAI</name>
<feature type="transmembrane region" description="Helical" evidence="6">
    <location>
        <begin position="184"/>
        <end position="203"/>
    </location>
</feature>
<evidence type="ECO:0000313" key="9">
    <source>
        <dbReference type="Proteomes" id="UP000254701"/>
    </source>
</evidence>
<dbReference type="InterPro" id="IPR000917">
    <property type="entry name" value="Sulfatase_N"/>
</dbReference>
<evidence type="ECO:0000256" key="5">
    <source>
        <dbReference type="ARBA" id="ARBA00023136"/>
    </source>
</evidence>
<evidence type="ECO:0000256" key="2">
    <source>
        <dbReference type="ARBA" id="ARBA00022475"/>
    </source>
</evidence>
<evidence type="ECO:0000256" key="3">
    <source>
        <dbReference type="ARBA" id="ARBA00022692"/>
    </source>
</evidence>
<feature type="domain" description="Sulfatase N-terminal" evidence="7">
    <location>
        <begin position="270"/>
        <end position="562"/>
    </location>
</feature>
<evidence type="ECO:0000256" key="6">
    <source>
        <dbReference type="SAM" id="Phobius"/>
    </source>
</evidence>
<organism evidence="8 9">
    <name type="scientific">Aminobacter aminovorans</name>
    <name type="common">Chelatobacter heintzii</name>
    <dbReference type="NCBI Taxonomy" id="83263"/>
    <lineage>
        <taxon>Bacteria</taxon>
        <taxon>Pseudomonadati</taxon>
        <taxon>Pseudomonadota</taxon>
        <taxon>Alphaproteobacteria</taxon>
        <taxon>Hyphomicrobiales</taxon>
        <taxon>Phyllobacteriaceae</taxon>
        <taxon>Aminobacter</taxon>
    </lineage>
</organism>
<feature type="transmembrane region" description="Helical" evidence="6">
    <location>
        <begin position="145"/>
        <end position="164"/>
    </location>
</feature>